<proteinExistence type="predicted"/>
<evidence type="ECO:0000313" key="2">
    <source>
        <dbReference type="Proteomes" id="UP000594014"/>
    </source>
</evidence>
<evidence type="ECO:0000313" key="1">
    <source>
        <dbReference type="EMBL" id="QOX64625.1"/>
    </source>
</evidence>
<sequence>MCRRTLRKVFWRCQVRHLFLEGPVQEGKSTLIRRLIEPYLDQTGGFSSQRLLDGTGATVGFRIASAAEALNLTREYDRELNDIFLYFDGSRAVKTPEVFTKAALNYLTNFDGKKLILLDEIGGMELGVSAFRETLYQVLGGSIPCIGVLKLEEKNRHMCEQAVIDKSCLTWHQKLKRDMTERFDTELVPFSRRIEAEAERSVRMFLNQISDYSRQN</sequence>
<organism evidence="1 2">
    <name type="scientific">Anoxybacterium hadale</name>
    <dbReference type="NCBI Taxonomy" id="3408580"/>
    <lineage>
        <taxon>Bacteria</taxon>
        <taxon>Bacillati</taxon>
        <taxon>Bacillota</taxon>
        <taxon>Clostridia</taxon>
        <taxon>Peptostreptococcales</taxon>
        <taxon>Anaerovoracaceae</taxon>
        <taxon>Anoxybacterium</taxon>
    </lineage>
</organism>
<gene>
    <name evidence="1" type="ORF">FRZ06_15390</name>
</gene>
<protein>
    <submittedName>
        <fullName evidence="1">Uncharacterized protein</fullName>
    </submittedName>
</protein>
<reference evidence="1" key="1">
    <citation type="submission" date="2019-08" db="EMBL/GenBank/DDBJ databases">
        <title>Genome sequence of Clostridiales bacterium MT110.</title>
        <authorList>
            <person name="Cao J."/>
        </authorList>
    </citation>
    <scope>NUCLEOTIDE SEQUENCE</scope>
    <source>
        <strain evidence="1">MT110</strain>
    </source>
</reference>
<dbReference type="EMBL" id="CP042469">
    <property type="protein sequence ID" value="QOX64625.1"/>
    <property type="molecule type" value="Genomic_DNA"/>
</dbReference>
<accession>A0ACD1ADS0</accession>
<name>A0ACD1ADS0_9FIRM</name>
<dbReference type="Proteomes" id="UP000594014">
    <property type="component" value="Chromosome"/>
</dbReference>
<keyword evidence="2" id="KW-1185">Reference proteome</keyword>